<gene>
    <name evidence="2" type="ORF">A1O3_10273</name>
</gene>
<evidence type="ECO:0000313" key="2">
    <source>
        <dbReference type="EMBL" id="EXJ77115.1"/>
    </source>
</evidence>
<accession>W9XIE0</accession>
<evidence type="ECO:0000313" key="3">
    <source>
        <dbReference type="Proteomes" id="UP000019478"/>
    </source>
</evidence>
<protein>
    <submittedName>
        <fullName evidence="2">Uncharacterized protein</fullName>
    </submittedName>
</protein>
<organism evidence="2 3">
    <name type="scientific">Capronia epimyces CBS 606.96</name>
    <dbReference type="NCBI Taxonomy" id="1182542"/>
    <lineage>
        <taxon>Eukaryota</taxon>
        <taxon>Fungi</taxon>
        <taxon>Dikarya</taxon>
        <taxon>Ascomycota</taxon>
        <taxon>Pezizomycotina</taxon>
        <taxon>Eurotiomycetes</taxon>
        <taxon>Chaetothyriomycetidae</taxon>
        <taxon>Chaetothyriales</taxon>
        <taxon>Herpotrichiellaceae</taxon>
        <taxon>Capronia</taxon>
    </lineage>
</organism>
<sequence length="888" mass="99827">MDDNDRSSYEDDTGILTSTGHGLNGRGANMSSLTSPQLTGAQHYDIQDQQDDLLERLAGHYSPFEGYDLLVKAFEKTVKGNLRASFKDGIRLAEVDDEAIRPKIGITFLPGADTPQVNQMEQIQMTNLEPDQKDASWRVNTAGALLKNFDVDKSMSIIFTDNTPAVVASARQRMNATGPFIEPSTSSQRAVAVRQPHDRMVTIDSDNVKIVNTLSSEKWDLEGLLVEVDQSSLMAVILNYRQIINRGGSNLPCGETIKLLDMMIEDARRLCIRSPILFRMSTRRHIISSKNTRYGVDHGTMFQTLTTSSGIKNIISLSAAYFNSLASYNKQEQQLIRPRFLQMLVLLLSLLNDDDLRELAEFLEVTYSIRAERQHIELLILKVLPLMSINSKIFLQSLVTAFDGPLVNPSPHLADQPVIWNIFLHRLLQHKYILPGTIEQLGDDDFSWVVNWPDGGYSDSSIFKNLHSNEVTAVFTNGFRYIVSIEDLENITRMTPRKYALIEATLEARSFDLDITDVHVNEPLYRAIWEINSILTLVKSILPARPKHTMSTRLNNILGDKLTISRRLSRGGRNSEPTFLPEIKGSGRLTYHVATLSNGQMLAVSYKVEGRKITRRELVRHLASDLSKMRAAMEAIETTVHQTFEEKRVNEHIRQTVSRVRAALAAVWRLHRAAEENKEKMEKYSTQLGDEPITKVLYPIGSDETPVAAWNHYKAWHVGGENVLYIEAHRRVVRSVTMTDDNTTLEVTFHGHEQRYFITPLRKLEEDEYEEELKPEDRVILAGQYLIVVEPSGQVYMPNGGASGDEEPRGSNSHVIGGPRAGVNGSSATSVSTGGVSGGGRGGPGPGRQQIPLERVMNWVKITGVEMPRRKRRHPQVERSLMVRSAIR</sequence>
<dbReference type="OrthoDB" id="4161001at2759"/>
<dbReference type="RefSeq" id="XP_007738553.1">
    <property type="nucleotide sequence ID" value="XM_007740363.1"/>
</dbReference>
<comment type="caution">
    <text evidence="2">The sequence shown here is derived from an EMBL/GenBank/DDBJ whole genome shotgun (WGS) entry which is preliminary data.</text>
</comment>
<evidence type="ECO:0000256" key="1">
    <source>
        <dbReference type="SAM" id="MobiDB-lite"/>
    </source>
</evidence>
<proteinExistence type="predicted"/>
<dbReference type="HOGENOM" id="CLU_015713_0_0_1"/>
<name>W9XIE0_9EURO</name>
<feature type="region of interest" description="Disordered" evidence="1">
    <location>
        <begin position="1"/>
        <end position="36"/>
    </location>
</feature>
<dbReference type="eggNOG" id="ENOG502T7MR">
    <property type="taxonomic scope" value="Eukaryota"/>
</dbReference>
<keyword evidence="3" id="KW-1185">Reference proteome</keyword>
<dbReference type="GeneID" id="19174353"/>
<dbReference type="AlphaFoldDB" id="W9XIE0"/>
<reference evidence="2 3" key="1">
    <citation type="submission" date="2013-03" db="EMBL/GenBank/DDBJ databases">
        <title>The Genome Sequence of Capronia epimyces CBS 606.96.</title>
        <authorList>
            <consortium name="The Broad Institute Genomics Platform"/>
            <person name="Cuomo C."/>
            <person name="de Hoog S."/>
            <person name="Gorbushina A."/>
            <person name="Walker B."/>
            <person name="Young S.K."/>
            <person name="Zeng Q."/>
            <person name="Gargeya S."/>
            <person name="Fitzgerald M."/>
            <person name="Haas B."/>
            <person name="Abouelleil A."/>
            <person name="Allen A.W."/>
            <person name="Alvarado L."/>
            <person name="Arachchi H.M."/>
            <person name="Berlin A.M."/>
            <person name="Chapman S.B."/>
            <person name="Gainer-Dewar J."/>
            <person name="Goldberg J."/>
            <person name="Griggs A."/>
            <person name="Gujja S."/>
            <person name="Hansen M."/>
            <person name="Howarth C."/>
            <person name="Imamovic A."/>
            <person name="Ireland A."/>
            <person name="Larimer J."/>
            <person name="McCowan C."/>
            <person name="Murphy C."/>
            <person name="Pearson M."/>
            <person name="Poon T.W."/>
            <person name="Priest M."/>
            <person name="Roberts A."/>
            <person name="Saif S."/>
            <person name="Shea T."/>
            <person name="Sisk P."/>
            <person name="Sykes S."/>
            <person name="Wortman J."/>
            <person name="Nusbaum C."/>
            <person name="Birren B."/>
        </authorList>
    </citation>
    <scope>NUCLEOTIDE SEQUENCE [LARGE SCALE GENOMIC DNA]</scope>
    <source>
        <strain evidence="2 3">CBS 606.96</strain>
    </source>
</reference>
<feature type="compositionally biased region" description="Gly residues" evidence="1">
    <location>
        <begin position="835"/>
        <end position="846"/>
    </location>
</feature>
<feature type="region of interest" description="Disordered" evidence="1">
    <location>
        <begin position="798"/>
        <end position="851"/>
    </location>
</feature>
<dbReference type="EMBL" id="AMGY01000011">
    <property type="protein sequence ID" value="EXJ77115.1"/>
    <property type="molecule type" value="Genomic_DNA"/>
</dbReference>
<dbReference type="Proteomes" id="UP000019478">
    <property type="component" value="Unassembled WGS sequence"/>
</dbReference>
<feature type="compositionally biased region" description="Low complexity" evidence="1">
    <location>
        <begin position="821"/>
        <end position="834"/>
    </location>
</feature>